<evidence type="ECO:0000313" key="1">
    <source>
        <dbReference type="EMBL" id="SMF12231.1"/>
    </source>
</evidence>
<accession>A0A1Y6BIM7</accession>
<protein>
    <submittedName>
        <fullName evidence="1">Uncharacterized protein</fullName>
    </submittedName>
</protein>
<dbReference type="Proteomes" id="UP000192917">
    <property type="component" value="Unassembled WGS sequence"/>
</dbReference>
<evidence type="ECO:0000313" key="2">
    <source>
        <dbReference type="Proteomes" id="UP000192917"/>
    </source>
</evidence>
<name>A0A1Y6BIM7_9PROT</name>
<sequence>MGAPEDPRKISDVTARGEVYEAMDTYGLTEAQDIAQHLNLPLAQVERVLRNLQTELPLDDLGEEP</sequence>
<dbReference type="AlphaFoldDB" id="A0A1Y6BIM7"/>
<gene>
    <name evidence="1" type="ORF">SAMN05428998_10573</name>
</gene>
<organism evidence="1 2">
    <name type="scientific">Tistlia consotensis USBA 355</name>
    <dbReference type="NCBI Taxonomy" id="560819"/>
    <lineage>
        <taxon>Bacteria</taxon>
        <taxon>Pseudomonadati</taxon>
        <taxon>Pseudomonadota</taxon>
        <taxon>Alphaproteobacteria</taxon>
        <taxon>Rhodospirillales</taxon>
        <taxon>Rhodovibrionaceae</taxon>
        <taxon>Tistlia</taxon>
    </lineage>
</organism>
<reference evidence="1 2" key="1">
    <citation type="submission" date="2017-04" db="EMBL/GenBank/DDBJ databases">
        <authorList>
            <person name="Afonso C.L."/>
            <person name="Miller P.J."/>
            <person name="Scott M.A."/>
            <person name="Spackman E."/>
            <person name="Goraichik I."/>
            <person name="Dimitrov K.M."/>
            <person name="Suarez D.L."/>
            <person name="Swayne D.E."/>
        </authorList>
    </citation>
    <scope>NUCLEOTIDE SEQUENCE [LARGE SCALE GENOMIC DNA]</scope>
    <source>
        <strain evidence="1 2">USBA 355</strain>
    </source>
</reference>
<proteinExistence type="predicted"/>
<dbReference type="EMBL" id="FWZX01000005">
    <property type="protein sequence ID" value="SMF12231.1"/>
    <property type="molecule type" value="Genomic_DNA"/>
</dbReference>
<dbReference type="RefSeq" id="WP_085122090.1">
    <property type="nucleotide sequence ID" value="NZ_FWZX01000005.1"/>
</dbReference>
<keyword evidence="2" id="KW-1185">Reference proteome</keyword>